<evidence type="ECO:0000313" key="2">
    <source>
        <dbReference type="Proteomes" id="UP001164459"/>
    </source>
</evidence>
<accession>A0ABY7HGD9</accession>
<reference evidence="1" key="1">
    <citation type="submission" date="2022-11" db="EMBL/GenBank/DDBJ databases">
        <title>Minimal conservation of predation-associated metabolite biosynthetic gene clusters underscores biosynthetic potential of Myxococcota including descriptions for ten novel species: Archangium lansinium sp. nov., Myxococcus landrumus sp. nov., Nannocystis bai.</title>
        <authorList>
            <person name="Ahearne A."/>
            <person name="Stevens C."/>
            <person name="Dowd S."/>
        </authorList>
    </citation>
    <scope>NUCLEOTIDE SEQUENCE</scope>
    <source>
        <strain evidence="1">Fl3</strain>
    </source>
</reference>
<sequence length="373" mass="39566">MGSEAAGSGKCVECTPDQAQQCSGNTPACDPETHTCVPCTEHSQCPNSACDIFEGSCFPEGEGAVFYVQGSNVDCPAKTGLSEDSPFCKLTNVPLQNVSKATIRLMSGSQPPGGLTIGEGKAVAIVRHKTLVSELNGGAILGPILTVNGGARLYLWDVKLRSGQQSIVKCTSGRFYAHEAWWDGNNLTSLLALDAFECDVFVHRSQITRLGAAMQLTGGNLWIENSFILESGGNNSLAAFNFKGGAKGTITYSTIAHNRVVNGVSTFQCEGVPELVVRNSAVVGIADVVEAECEPGVSFVNGRMEEVPDKAAADVVMTKWFNAPVEDVYTPKKGADTLEGTATWQEGDPRKDFFNMTAIPTDEPSFAGARQPL</sequence>
<evidence type="ECO:0008006" key="3">
    <source>
        <dbReference type="Google" id="ProtNLM"/>
    </source>
</evidence>
<dbReference type="EMBL" id="CP114040">
    <property type="protein sequence ID" value="WAS98382.1"/>
    <property type="molecule type" value="Genomic_DNA"/>
</dbReference>
<protein>
    <recommendedName>
        <fullName evidence="3">Right handed beta helix domain-containing protein</fullName>
    </recommendedName>
</protein>
<dbReference type="SUPFAM" id="SSF51126">
    <property type="entry name" value="Pectin lyase-like"/>
    <property type="match status" value="1"/>
</dbReference>
<dbReference type="Proteomes" id="UP001164459">
    <property type="component" value="Chromosome"/>
</dbReference>
<name>A0ABY7HGD9_9BACT</name>
<gene>
    <name evidence="1" type="ORF">O0S08_19750</name>
</gene>
<organism evidence="1 2">
    <name type="scientific">Nannocystis punicea</name>
    <dbReference type="NCBI Taxonomy" id="2995304"/>
    <lineage>
        <taxon>Bacteria</taxon>
        <taxon>Pseudomonadati</taxon>
        <taxon>Myxococcota</taxon>
        <taxon>Polyangia</taxon>
        <taxon>Nannocystales</taxon>
        <taxon>Nannocystaceae</taxon>
        <taxon>Nannocystis</taxon>
    </lineage>
</organism>
<dbReference type="RefSeq" id="WP_269040748.1">
    <property type="nucleotide sequence ID" value="NZ_CP114040.1"/>
</dbReference>
<dbReference type="InterPro" id="IPR011050">
    <property type="entry name" value="Pectin_lyase_fold/virulence"/>
</dbReference>
<proteinExistence type="predicted"/>
<evidence type="ECO:0000313" key="1">
    <source>
        <dbReference type="EMBL" id="WAS98382.1"/>
    </source>
</evidence>
<keyword evidence="2" id="KW-1185">Reference proteome</keyword>